<evidence type="ECO:0000259" key="5">
    <source>
        <dbReference type="PROSITE" id="PS50893"/>
    </source>
</evidence>
<dbReference type="AlphaFoldDB" id="A0A1R1JQW9"/>
<proteinExistence type="inferred from homology"/>
<keyword evidence="4 6" id="KW-0067">ATP-binding</keyword>
<comment type="caution">
    <text evidence="6">The sequence shown here is derived from an EMBL/GenBank/DDBJ whole genome shotgun (WGS) entry which is preliminary data.</text>
</comment>
<feature type="domain" description="ABC transporter" evidence="5">
    <location>
        <begin position="2"/>
        <end position="232"/>
    </location>
</feature>
<dbReference type="PANTHER" id="PTHR24220:SF689">
    <property type="entry name" value="LIPOPROTEIN-RELEASING SYSTEM ATP-BINDING PROTEIN LOLD"/>
    <property type="match status" value="1"/>
</dbReference>
<dbReference type="EMBL" id="MJMN01000023">
    <property type="protein sequence ID" value="OMG83652.1"/>
    <property type="molecule type" value="Genomic_DNA"/>
</dbReference>
<evidence type="ECO:0000313" key="6">
    <source>
        <dbReference type="EMBL" id="OMG83652.1"/>
    </source>
</evidence>
<dbReference type="GO" id="GO:0044874">
    <property type="term" value="P:lipoprotein localization to outer membrane"/>
    <property type="evidence" value="ECO:0007669"/>
    <property type="project" value="TreeGrafter"/>
</dbReference>
<sequence>MLAIDDLRLRRGQGEAAYEVRLPALRLARGDVLAVVGSSGCGKSTLLEGIGLLLRPLQVQAYAFSDTTDVAALWARKNEAALAALRATRIGFVLQAGGLLPYLSARENILLPRHLLGLPADSARVGHAIDVLSLRGLLEKKPAQLSIGERQRVAVVRALSHDPDVLLADEPTSALDPDNAQRLFQLFLDLARDANMATLIVSHDWDLVRKFGLPCLAPVLRPGLSIFGNQGAP</sequence>
<dbReference type="InterPro" id="IPR015854">
    <property type="entry name" value="ABC_transpr_LolD-like"/>
</dbReference>
<dbReference type="PANTHER" id="PTHR24220">
    <property type="entry name" value="IMPORT ATP-BINDING PROTEIN"/>
    <property type="match status" value="1"/>
</dbReference>
<dbReference type="PROSITE" id="PS50893">
    <property type="entry name" value="ABC_TRANSPORTER_2"/>
    <property type="match status" value="1"/>
</dbReference>
<dbReference type="GO" id="GO:0005886">
    <property type="term" value="C:plasma membrane"/>
    <property type="evidence" value="ECO:0007669"/>
    <property type="project" value="TreeGrafter"/>
</dbReference>
<evidence type="ECO:0000256" key="1">
    <source>
        <dbReference type="ARBA" id="ARBA00005417"/>
    </source>
</evidence>
<gene>
    <name evidence="6" type="ORF">BIZ92_29910</name>
</gene>
<evidence type="ECO:0000256" key="3">
    <source>
        <dbReference type="ARBA" id="ARBA00022741"/>
    </source>
</evidence>
<dbReference type="SMART" id="SM00382">
    <property type="entry name" value="AAA"/>
    <property type="match status" value="1"/>
</dbReference>
<dbReference type="InterPro" id="IPR003593">
    <property type="entry name" value="AAA+_ATPase"/>
</dbReference>
<reference evidence="6 7" key="1">
    <citation type="submission" date="2016-09" db="EMBL/GenBank/DDBJ databases">
        <title>Phylogenomics of Achromobacter.</title>
        <authorList>
            <person name="Jeukens J."/>
            <person name="Freschi L."/>
            <person name="Vincent A.T."/>
            <person name="Emond-Rheault J.-G."/>
            <person name="Kukavica-Ibrulj I."/>
            <person name="Charette S.J."/>
            <person name="Levesque R.C."/>
        </authorList>
    </citation>
    <scope>NUCLEOTIDE SEQUENCE [LARGE SCALE GENOMIC DNA]</scope>
    <source>
        <strain evidence="6 7">AUS488</strain>
    </source>
</reference>
<dbReference type="GO" id="GO:0016887">
    <property type="term" value="F:ATP hydrolysis activity"/>
    <property type="evidence" value="ECO:0007669"/>
    <property type="project" value="InterPro"/>
</dbReference>
<dbReference type="Gene3D" id="3.40.50.300">
    <property type="entry name" value="P-loop containing nucleotide triphosphate hydrolases"/>
    <property type="match status" value="1"/>
</dbReference>
<protein>
    <submittedName>
        <fullName evidence="6">ABC transporter ATP-binding protein</fullName>
    </submittedName>
</protein>
<keyword evidence="3" id="KW-0547">Nucleotide-binding</keyword>
<keyword evidence="2" id="KW-1003">Cell membrane</keyword>
<dbReference type="RefSeq" id="WP_076413420.1">
    <property type="nucleotide sequence ID" value="NZ_AP028040.1"/>
</dbReference>
<dbReference type="SUPFAM" id="SSF52540">
    <property type="entry name" value="P-loop containing nucleoside triphosphate hydrolases"/>
    <property type="match status" value="1"/>
</dbReference>
<dbReference type="OrthoDB" id="9802264at2"/>
<dbReference type="GO" id="GO:0089705">
    <property type="term" value="P:protein localization to outer membrane"/>
    <property type="evidence" value="ECO:0007669"/>
    <property type="project" value="TreeGrafter"/>
</dbReference>
<dbReference type="InterPro" id="IPR027417">
    <property type="entry name" value="P-loop_NTPase"/>
</dbReference>
<evidence type="ECO:0000313" key="7">
    <source>
        <dbReference type="Proteomes" id="UP000187251"/>
    </source>
</evidence>
<name>A0A1R1JQW9_ALCXX</name>
<dbReference type="GO" id="GO:0005524">
    <property type="term" value="F:ATP binding"/>
    <property type="evidence" value="ECO:0007669"/>
    <property type="project" value="UniProtKB-KW"/>
</dbReference>
<dbReference type="GO" id="GO:0022857">
    <property type="term" value="F:transmembrane transporter activity"/>
    <property type="evidence" value="ECO:0007669"/>
    <property type="project" value="TreeGrafter"/>
</dbReference>
<accession>A0A1R1JQW9</accession>
<keyword evidence="2" id="KW-0472">Membrane</keyword>
<comment type="similarity">
    <text evidence="1">Belongs to the ABC transporter superfamily.</text>
</comment>
<dbReference type="Pfam" id="PF00005">
    <property type="entry name" value="ABC_tran"/>
    <property type="match status" value="1"/>
</dbReference>
<dbReference type="InterPro" id="IPR003439">
    <property type="entry name" value="ABC_transporter-like_ATP-bd"/>
</dbReference>
<evidence type="ECO:0000256" key="4">
    <source>
        <dbReference type="ARBA" id="ARBA00022840"/>
    </source>
</evidence>
<organism evidence="6 7">
    <name type="scientific">Alcaligenes xylosoxydans xylosoxydans</name>
    <name type="common">Achromobacter xylosoxidans</name>
    <dbReference type="NCBI Taxonomy" id="85698"/>
    <lineage>
        <taxon>Bacteria</taxon>
        <taxon>Pseudomonadati</taxon>
        <taxon>Pseudomonadota</taxon>
        <taxon>Betaproteobacteria</taxon>
        <taxon>Burkholderiales</taxon>
        <taxon>Alcaligenaceae</taxon>
        <taxon>Achromobacter</taxon>
    </lineage>
</organism>
<evidence type="ECO:0000256" key="2">
    <source>
        <dbReference type="ARBA" id="ARBA00022475"/>
    </source>
</evidence>
<dbReference type="Proteomes" id="UP000187251">
    <property type="component" value="Unassembled WGS sequence"/>
</dbReference>